<keyword evidence="2" id="KW-1185">Reference proteome</keyword>
<proteinExistence type="predicted"/>
<gene>
    <name evidence="1" type="ORF">ABUK86_31570</name>
</gene>
<accession>A0ABV2A4Y0</accession>
<evidence type="ECO:0000313" key="2">
    <source>
        <dbReference type="Proteomes" id="UP001432401"/>
    </source>
</evidence>
<dbReference type="EMBL" id="JBEQNB010000028">
    <property type="protein sequence ID" value="MES0838343.1"/>
    <property type="molecule type" value="Genomic_DNA"/>
</dbReference>
<reference evidence="1 2" key="1">
    <citation type="submission" date="2024-06" db="EMBL/GenBank/DDBJ databases">
        <authorList>
            <person name="Bataeva Y.V."/>
            <person name="Grigorian L.N."/>
            <person name="Solomentsev V.I."/>
        </authorList>
    </citation>
    <scope>NUCLEOTIDE SEQUENCE [LARGE SCALE GENOMIC DNA]</scope>
    <source>
        <strain evidence="2">SCPM-O-B-12605 (RCAM04882)</strain>
    </source>
</reference>
<dbReference type="RefSeq" id="WP_352987155.1">
    <property type="nucleotide sequence ID" value="NZ_JBEQNA010000024.1"/>
</dbReference>
<organism evidence="1 2">
    <name type="scientific">Nocardiopsis tropica</name>
    <dbReference type="NCBI Taxonomy" id="109330"/>
    <lineage>
        <taxon>Bacteria</taxon>
        <taxon>Bacillati</taxon>
        <taxon>Actinomycetota</taxon>
        <taxon>Actinomycetes</taxon>
        <taxon>Streptosporangiales</taxon>
        <taxon>Nocardiopsidaceae</taxon>
        <taxon>Nocardiopsis</taxon>
    </lineage>
</organism>
<evidence type="ECO:0000313" key="1">
    <source>
        <dbReference type="EMBL" id="MES0838343.1"/>
    </source>
</evidence>
<protein>
    <submittedName>
        <fullName evidence="1">Uncharacterized protein</fullName>
    </submittedName>
</protein>
<dbReference type="Proteomes" id="UP001432401">
    <property type="component" value="Unassembled WGS sequence"/>
</dbReference>
<name>A0ABV2A4Y0_9ACTN</name>
<comment type="caution">
    <text evidence="1">The sequence shown here is derived from an EMBL/GenBank/DDBJ whole genome shotgun (WGS) entry which is preliminary data.</text>
</comment>
<sequence length="124" mass="13440">MRDPDGFTRIVSFDRIGLESVVEPLTVHARDSLHFTAQISVYAQRHLAPTTSVRVDAHPDAAEGYLHADVTGQRATAFGRGPLLGELTVSLPAPPDALVLVDAQIAKLQSRRAQLLEEMTGVPF</sequence>